<evidence type="ECO:0000256" key="1">
    <source>
        <dbReference type="ARBA" id="ARBA00001965"/>
    </source>
</evidence>
<dbReference type="Pfam" id="PF00775">
    <property type="entry name" value="Dioxygenase_C"/>
    <property type="match status" value="1"/>
</dbReference>
<dbReference type="Pfam" id="PF04444">
    <property type="entry name" value="Dioxygenase_N"/>
    <property type="match status" value="1"/>
</dbReference>
<proteinExistence type="inferred from homology"/>
<evidence type="ECO:0000256" key="6">
    <source>
        <dbReference type="ARBA" id="ARBA00023004"/>
    </source>
</evidence>
<dbReference type="GO" id="GO:0009712">
    <property type="term" value="P:catechol-containing compound metabolic process"/>
    <property type="evidence" value="ECO:0007669"/>
    <property type="project" value="InterPro"/>
</dbReference>
<dbReference type="AlphaFoldDB" id="A0A917ZB18"/>
<dbReference type="EMBL" id="BMLT01000003">
    <property type="protein sequence ID" value="GGO79911.1"/>
    <property type="molecule type" value="Genomic_DNA"/>
</dbReference>
<feature type="domain" description="Intradiol ring-cleavage dioxygenases" evidence="7">
    <location>
        <begin position="128"/>
        <end position="156"/>
    </location>
</feature>
<gene>
    <name evidence="8" type="ORF">GCM10011348_15410</name>
</gene>
<dbReference type="PANTHER" id="PTHR33711">
    <property type="entry name" value="DIOXYGENASE, PUTATIVE (AFU_ORTHOLOGUE AFUA_2G02910)-RELATED"/>
    <property type="match status" value="1"/>
</dbReference>
<dbReference type="Gene3D" id="2.60.130.10">
    <property type="entry name" value="Aromatic compound dioxygenase"/>
    <property type="match status" value="1"/>
</dbReference>
<evidence type="ECO:0000256" key="2">
    <source>
        <dbReference type="ARBA" id="ARBA00007825"/>
    </source>
</evidence>
<evidence type="ECO:0000259" key="7">
    <source>
        <dbReference type="PROSITE" id="PS00083"/>
    </source>
</evidence>
<dbReference type="RefSeq" id="WP_188859997.1">
    <property type="nucleotide sequence ID" value="NZ_BMLT01000003.1"/>
</dbReference>
<dbReference type="InterPro" id="IPR015889">
    <property type="entry name" value="Intradiol_dOase_core"/>
</dbReference>
<dbReference type="SUPFAM" id="SSF49482">
    <property type="entry name" value="Aromatic compound dioxygenase"/>
    <property type="match status" value="1"/>
</dbReference>
<dbReference type="InterPro" id="IPR050770">
    <property type="entry name" value="Intradiol_RC_Dioxygenase"/>
</dbReference>
<keyword evidence="3" id="KW-0479">Metal-binding</keyword>
<evidence type="ECO:0000313" key="9">
    <source>
        <dbReference type="Proteomes" id="UP000599578"/>
    </source>
</evidence>
<name>A0A917ZB18_9GAMM</name>
<evidence type="ECO:0000256" key="5">
    <source>
        <dbReference type="ARBA" id="ARBA00023002"/>
    </source>
</evidence>
<accession>A0A917ZB18</accession>
<dbReference type="Proteomes" id="UP000599578">
    <property type="component" value="Unassembled WGS sequence"/>
</dbReference>
<keyword evidence="9" id="KW-1185">Reference proteome</keyword>
<dbReference type="PANTHER" id="PTHR33711:SF7">
    <property type="entry name" value="INTRADIOL RING-CLEAVAGE DIOXYGENASES DOMAIN-CONTAINING PROTEIN-RELATED"/>
    <property type="match status" value="1"/>
</dbReference>
<dbReference type="GO" id="GO:0008199">
    <property type="term" value="F:ferric iron binding"/>
    <property type="evidence" value="ECO:0007669"/>
    <property type="project" value="InterPro"/>
</dbReference>
<keyword evidence="5" id="KW-0560">Oxidoreductase</keyword>
<reference evidence="8 9" key="1">
    <citation type="journal article" date="2014" name="Int. J. Syst. Evol. Microbiol.">
        <title>Complete genome sequence of Corynebacterium casei LMG S-19264T (=DSM 44701T), isolated from a smear-ripened cheese.</title>
        <authorList>
            <consortium name="US DOE Joint Genome Institute (JGI-PGF)"/>
            <person name="Walter F."/>
            <person name="Albersmeier A."/>
            <person name="Kalinowski J."/>
            <person name="Ruckert C."/>
        </authorList>
    </citation>
    <scope>NUCLEOTIDE SEQUENCE [LARGE SCALE GENOMIC DNA]</scope>
    <source>
        <strain evidence="8 9">CGMCC 1.7286</strain>
    </source>
</reference>
<keyword evidence="4" id="KW-0223">Dioxygenase</keyword>
<sequence>MGISEENITDVVIGTLNSENARLNDVMSCLVRHLHAFIREVEPTDEEWISGIEFLTRVGQKCDTVRQEYILLSDTLGVTALKDCIANRKPEGVTEVAVLGPFYRDGAQLLPLGSNISRGTADGEECLVRGRVMTAAGKPVAGALIDVWQAADNGLYEQQDESQPEMNLRGCFLSDEDGFYSFRTVKPKYYPIPGDGPVGEMLSAVGRHNYRPAHIHFIVSAEGFEPVVTQIYDRQDPYIDSDAVFGVKESLVKDFHRIEDAGLARDFGVSLGAWFLEYDFVLNDAG</sequence>
<comment type="caution">
    <text evidence="8">The sequence shown here is derived from an EMBL/GenBank/DDBJ whole genome shotgun (WGS) entry which is preliminary data.</text>
</comment>
<dbReference type="PROSITE" id="PS00083">
    <property type="entry name" value="INTRADIOL_DIOXYGENAS"/>
    <property type="match status" value="1"/>
</dbReference>
<comment type="similarity">
    <text evidence="2">Belongs to the intradiol ring-cleavage dioxygenase family.</text>
</comment>
<evidence type="ECO:0000256" key="3">
    <source>
        <dbReference type="ARBA" id="ARBA00022723"/>
    </source>
</evidence>
<organism evidence="8 9">
    <name type="scientific">Marinobacterium nitratireducens</name>
    <dbReference type="NCBI Taxonomy" id="518897"/>
    <lineage>
        <taxon>Bacteria</taxon>
        <taxon>Pseudomonadati</taxon>
        <taxon>Pseudomonadota</taxon>
        <taxon>Gammaproteobacteria</taxon>
        <taxon>Oceanospirillales</taxon>
        <taxon>Oceanospirillaceae</taxon>
        <taxon>Marinobacterium</taxon>
    </lineage>
</organism>
<dbReference type="InterPro" id="IPR039390">
    <property type="entry name" value="1_2-HQD/HQD"/>
</dbReference>
<dbReference type="GO" id="GO:0018576">
    <property type="term" value="F:catechol 1,2-dioxygenase activity"/>
    <property type="evidence" value="ECO:0007669"/>
    <property type="project" value="InterPro"/>
</dbReference>
<evidence type="ECO:0000313" key="8">
    <source>
        <dbReference type="EMBL" id="GGO79911.1"/>
    </source>
</evidence>
<evidence type="ECO:0000256" key="4">
    <source>
        <dbReference type="ARBA" id="ARBA00022964"/>
    </source>
</evidence>
<protein>
    <submittedName>
        <fullName evidence="8">6-chlorohydroxyquinol-1,2-dioxygenase</fullName>
    </submittedName>
</protein>
<comment type="cofactor">
    <cofactor evidence="1">
        <name>Fe(3+)</name>
        <dbReference type="ChEBI" id="CHEBI:29034"/>
    </cofactor>
</comment>
<dbReference type="CDD" id="cd03461">
    <property type="entry name" value="1_2-HQD"/>
    <property type="match status" value="1"/>
</dbReference>
<keyword evidence="6" id="KW-0408">Iron</keyword>
<dbReference type="InterPro" id="IPR007535">
    <property type="entry name" value="Catechol_dOase_N"/>
</dbReference>
<dbReference type="InterPro" id="IPR000627">
    <property type="entry name" value="Intradiol_dOase_C"/>
</dbReference>